<evidence type="ECO:0000259" key="1">
    <source>
        <dbReference type="SMART" id="SM00347"/>
    </source>
</evidence>
<evidence type="ECO:0000313" key="3">
    <source>
        <dbReference type="Proteomes" id="UP000785613"/>
    </source>
</evidence>
<dbReference type="CDD" id="cd00090">
    <property type="entry name" value="HTH_ARSR"/>
    <property type="match status" value="1"/>
</dbReference>
<proteinExistence type="predicted"/>
<dbReference type="SUPFAM" id="SSF46785">
    <property type="entry name" value="Winged helix' DNA-binding domain"/>
    <property type="match status" value="1"/>
</dbReference>
<dbReference type="InterPro" id="IPR011991">
    <property type="entry name" value="ArsR-like_HTH"/>
</dbReference>
<dbReference type="SMART" id="SM00347">
    <property type="entry name" value="HTH_MARR"/>
    <property type="match status" value="1"/>
</dbReference>
<organism evidence="2 3">
    <name type="scientific">Massilia rubra</name>
    <dbReference type="NCBI Taxonomy" id="2607910"/>
    <lineage>
        <taxon>Bacteria</taxon>
        <taxon>Pseudomonadati</taxon>
        <taxon>Pseudomonadota</taxon>
        <taxon>Betaproteobacteria</taxon>
        <taxon>Burkholderiales</taxon>
        <taxon>Oxalobacteraceae</taxon>
        <taxon>Telluria group</taxon>
        <taxon>Massilia</taxon>
    </lineage>
</organism>
<feature type="domain" description="HTH marR-type" evidence="1">
    <location>
        <begin position="24"/>
        <end position="122"/>
    </location>
</feature>
<dbReference type="Pfam" id="PF12802">
    <property type="entry name" value="MarR_2"/>
    <property type="match status" value="1"/>
</dbReference>
<keyword evidence="3" id="KW-1185">Reference proteome</keyword>
<gene>
    <name evidence="2" type="ORF">F0185_20565</name>
</gene>
<dbReference type="InterPro" id="IPR000835">
    <property type="entry name" value="HTH_MarR-typ"/>
</dbReference>
<dbReference type="InterPro" id="IPR036390">
    <property type="entry name" value="WH_DNA-bd_sf"/>
</dbReference>
<reference evidence="2 3" key="1">
    <citation type="submission" date="2019-09" db="EMBL/GenBank/DDBJ databases">
        <title>Taxonomy of Antarctic Massilia spp.: description of Massilia rubra sp. nov., Massilia aquatica sp. nov., Massilia mucilaginosa sp. nov., Massilia frigida sp. nov. isolated from streams, lakes and regoliths.</title>
        <authorList>
            <person name="Holochova P."/>
            <person name="Sedlacek I."/>
            <person name="Kralova S."/>
            <person name="Maslanova I."/>
            <person name="Busse H.-J."/>
            <person name="Stankova E."/>
            <person name="Vrbovska V."/>
            <person name="Kovarovic V."/>
            <person name="Bartak M."/>
            <person name="Svec P."/>
            <person name="Pantucek R."/>
        </authorList>
    </citation>
    <scope>NUCLEOTIDE SEQUENCE [LARGE SCALE GENOMIC DNA]</scope>
    <source>
        <strain evidence="2 3">CCM 8692</strain>
    </source>
</reference>
<comment type="caution">
    <text evidence="2">The sequence shown here is derived from an EMBL/GenBank/DDBJ whole genome shotgun (WGS) entry which is preliminary data.</text>
</comment>
<accession>A0ABX0LPL2</accession>
<dbReference type="RefSeq" id="WP_167227632.1">
    <property type="nucleotide sequence ID" value="NZ_VUYU01000014.1"/>
</dbReference>
<protein>
    <submittedName>
        <fullName evidence="2">MarR family transcriptional regulator</fullName>
    </submittedName>
</protein>
<dbReference type="Gene3D" id="1.10.10.10">
    <property type="entry name" value="Winged helix-like DNA-binding domain superfamily/Winged helix DNA-binding domain"/>
    <property type="match status" value="1"/>
</dbReference>
<dbReference type="InterPro" id="IPR036388">
    <property type="entry name" value="WH-like_DNA-bd_sf"/>
</dbReference>
<name>A0ABX0LPL2_9BURK</name>
<evidence type="ECO:0000313" key="2">
    <source>
        <dbReference type="EMBL" id="NHZ35964.1"/>
    </source>
</evidence>
<dbReference type="Proteomes" id="UP000785613">
    <property type="component" value="Unassembled WGS sequence"/>
</dbReference>
<dbReference type="EMBL" id="VUYU01000014">
    <property type="protein sequence ID" value="NHZ35964.1"/>
    <property type="molecule type" value="Genomic_DNA"/>
</dbReference>
<sequence length="157" mass="16880">MKQGLGTQLRHLIELLDGAVLQAYVDAGLDYRPRYTPVMRVLAQQPSATIGELAELAGITQPAATQTVALMKKEGILLVVAGGEDGRQRVVRLSPQGEQLLPRLQACWQATRSAADSLDAELDFPLSDCLAQAIAVLGQRSFGARIEEASKNTRSPT</sequence>